<evidence type="ECO:0000256" key="1">
    <source>
        <dbReference type="SAM" id="SignalP"/>
    </source>
</evidence>
<dbReference type="InterPro" id="IPR011990">
    <property type="entry name" value="TPR-like_helical_dom_sf"/>
</dbReference>
<name>A0A6L8LVX0_9VIBR</name>
<dbReference type="PANTHER" id="PTHR11102">
    <property type="entry name" value="SEL-1-LIKE PROTEIN"/>
    <property type="match status" value="1"/>
</dbReference>
<dbReference type="InterPro" id="IPR006597">
    <property type="entry name" value="Sel1-like"/>
</dbReference>
<dbReference type="Proteomes" id="UP000478571">
    <property type="component" value="Unassembled WGS sequence"/>
</dbReference>
<dbReference type="Gene3D" id="1.25.40.10">
    <property type="entry name" value="Tetratricopeptide repeat domain"/>
    <property type="match status" value="3"/>
</dbReference>
<protein>
    <recommendedName>
        <fullName evidence="4">Sel1 repeat family protein</fullName>
    </recommendedName>
</protein>
<dbReference type="InterPro" id="IPR050767">
    <property type="entry name" value="Sel1_AlgK"/>
</dbReference>
<evidence type="ECO:0000313" key="3">
    <source>
        <dbReference type="Proteomes" id="UP000478571"/>
    </source>
</evidence>
<dbReference type="PANTHER" id="PTHR11102:SF160">
    <property type="entry name" value="ERAD-ASSOCIATED E3 UBIQUITIN-PROTEIN LIGASE COMPONENT HRD3"/>
    <property type="match status" value="1"/>
</dbReference>
<dbReference type="Pfam" id="PF08238">
    <property type="entry name" value="Sel1"/>
    <property type="match status" value="7"/>
</dbReference>
<evidence type="ECO:0000313" key="2">
    <source>
        <dbReference type="EMBL" id="MYM58810.1"/>
    </source>
</evidence>
<comment type="caution">
    <text evidence="2">The sequence shown here is derived from an EMBL/GenBank/DDBJ whole genome shotgun (WGS) entry which is preliminary data.</text>
</comment>
<proteinExistence type="predicted"/>
<organism evidence="2 3">
    <name type="scientific">Vibrio tetraodonis subsp. pristinus</name>
    <dbReference type="NCBI Taxonomy" id="2695891"/>
    <lineage>
        <taxon>Bacteria</taxon>
        <taxon>Pseudomonadati</taxon>
        <taxon>Pseudomonadota</taxon>
        <taxon>Gammaproteobacteria</taxon>
        <taxon>Vibrionales</taxon>
        <taxon>Vibrionaceae</taxon>
        <taxon>Vibrio</taxon>
    </lineage>
</organism>
<accession>A0A6L8LVX0</accession>
<dbReference type="SUPFAM" id="SSF81901">
    <property type="entry name" value="HCP-like"/>
    <property type="match status" value="3"/>
</dbReference>
<dbReference type="SMART" id="SM00671">
    <property type="entry name" value="SEL1"/>
    <property type="match status" value="7"/>
</dbReference>
<keyword evidence="1" id="KW-0732">Signal</keyword>
<keyword evidence="3" id="KW-1185">Reference proteome</keyword>
<dbReference type="AlphaFoldDB" id="A0A6L8LVX0"/>
<dbReference type="RefSeq" id="WP_160928045.1">
    <property type="nucleotide sequence ID" value="NZ_WWEU01000002.1"/>
</dbReference>
<feature type="chain" id="PRO_5026688978" description="Sel1 repeat family protein" evidence="1">
    <location>
        <begin position="22"/>
        <end position="379"/>
    </location>
</feature>
<gene>
    <name evidence="2" type="ORF">GTG28_06205</name>
</gene>
<sequence>MRQLLYSLCFLVLMLSFSAKALKGVTIRWDNDNPTRLQTEFDNLPLQEIKQAANSGNDSAQLYLGQAYELGNQVELDYYKAKNWYQKAAEQGNKYAQDKLGWMHESGNMPFQNIATSARWYRKAADQGYAPAQNSLAFTYKRSGTQLGYQKAMALYKKSAQQGFAPAQRNIGLLYANGQGVELDYTKAKHWYLLAANNGDGAAANFLGLMYQDGLGVKKNKNAAKEWFQKAAESNNYQGMQNYLALNKLTYQQADTLAKAGDPTAQLQLCHMYFNGDEIDVSYKKAIHWCTQSATGGQINAQHDLARMFFGGLIVKQSYESAYVWAKIASTNNRDMDSLLNTIKQELSKEKTAQAERTYRDCLNSKLSKTYCPIPTLIE</sequence>
<reference evidence="2 3" key="1">
    <citation type="submission" date="2020-01" db="EMBL/GenBank/DDBJ databases">
        <title>Draft Genome Sequence of Vibrio sp. strain OCN044, Isolated from a Healthy Coral at Palmyra Atoll.</title>
        <authorList>
            <person name="Videau P."/>
            <person name="Loughran R."/>
            <person name="Esquivel A."/>
            <person name="Deadmond M."/>
            <person name="Paddock B.E."/>
            <person name="Saw J.H."/>
            <person name="Ushijima B."/>
        </authorList>
    </citation>
    <scope>NUCLEOTIDE SEQUENCE [LARGE SCALE GENOMIC DNA]</scope>
    <source>
        <strain evidence="2 3">OCN044</strain>
    </source>
</reference>
<evidence type="ECO:0008006" key="4">
    <source>
        <dbReference type="Google" id="ProtNLM"/>
    </source>
</evidence>
<feature type="signal peptide" evidence="1">
    <location>
        <begin position="1"/>
        <end position="21"/>
    </location>
</feature>
<dbReference type="EMBL" id="WWEU01000002">
    <property type="protein sequence ID" value="MYM58810.1"/>
    <property type="molecule type" value="Genomic_DNA"/>
</dbReference>